<dbReference type="AlphaFoldDB" id="A0A3M6U7W6"/>
<feature type="compositionally biased region" description="Gly residues" evidence="2">
    <location>
        <begin position="339"/>
        <end position="353"/>
    </location>
</feature>
<dbReference type="STRING" id="46731.A0A3M6U7W6"/>
<comment type="caution">
    <text evidence="4">The sequence shown here is derived from an EMBL/GenBank/DDBJ whole genome shotgun (WGS) entry which is preliminary data.</text>
</comment>
<evidence type="ECO:0000256" key="2">
    <source>
        <dbReference type="SAM" id="MobiDB-lite"/>
    </source>
</evidence>
<feature type="domain" description="Caprin-1 dimerization" evidence="3">
    <location>
        <begin position="96"/>
        <end position="205"/>
    </location>
</feature>
<feature type="compositionally biased region" description="Gly residues" evidence="2">
    <location>
        <begin position="361"/>
        <end position="374"/>
    </location>
</feature>
<evidence type="ECO:0000256" key="1">
    <source>
        <dbReference type="ARBA" id="ARBA00007950"/>
    </source>
</evidence>
<dbReference type="GO" id="GO:0005737">
    <property type="term" value="C:cytoplasm"/>
    <property type="evidence" value="ECO:0007669"/>
    <property type="project" value="TreeGrafter"/>
</dbReference>
<dbReference type="Pfam" id="PF18293">
    <property type="entry name" value="Caprin-1_dimer"/>
    <property type="match status" value="1"/>
</dbReference>
<dbReference type="EMBL" id="RCHS01002083">
    <property type="protein sequence ID" value="RMX49614.1"/>
    <property type="molecule type" value="Genomic_DNA"/>
</dbReference>
<dbReference type="Proteomes" id="UP000275408">
    <property type="component" value="Unassembled WGS sequence"/>
</dbReference>
<dbReference type="PANTHER" id="PTHR22922:SF19">
    <property type="entry name" value="CAPRIN HOMOLOG"/>
    <property type="match status" value="1"/>
</dbReference>
<evidence type="ECO:0000313" key="4">
    <source>
        <dbReference type="EMBL" id="RMX49614.1"/>
    </source>
</evidence>
<accession>A0A3M6U7W6</accession>
<dbReference type="OrthoDB" id="10062814at2759"/>
<sequence length="389" mass="41653">MPSASSQSSMQITAQMENNDLTKSVLSLLEKKVRNLEKRKGKLDGYKKLVDAGQSLNDDQKLAVGQLNQVEQNLEFARDLQKNITQICNEAAQAAAQRDGDISKVCQVLELQSLMDNLSEDVRVDFLNGTNGAVVVSEESFVQIDDFYKLITPNADADEPIKEQQMAASRHIVKFLEGSPDSVVDTTYKALNELVTSIKKCDYFEQSQGNGDNNEDEEEEEAAAEGDNDEDQEGSGDDNTTETQVESKPPASAEIPPALEKQSEQAPPGSNTGRDEGWGDQGGEGTPGDQGDDTGFDTVHHSNGYSRGGRGGRGGYRRGDGYNRRGGPPGERGNRRGRGGFGGPPRGGRGGYGQQDQRHGGPSGRGSRGGPRGGPRGDRGGRRGGGPPQ</sequence>
<dbReference type="GO" id="GO:0003723">
    <property type="term" value="F:RNA binding"/>
    <property type="evidence" value="ECO:0007669"/>
    <property type="project" value="TreeGrafter"/>
</dbReference>
<dbReference type="InterPro" id="IPR041637">
    <property type="entry name" value="Caprin-1_dimer"/>
</dbReference>
<feature type="region of interest" description="Disordered" evidence="2">
    <location>
        <begin position="206"/>
        <end position="389"/>
    </location>
</feature>
<keyword evidence="5" id="KW-1185">Reference proteome</keyword>
<organism evidence="4 5">
    <name type="scientific">Pocillopora damicornis</name>
    <name type="common">Cauliflower coral</name>
    <name type="synonym">Millepora damicornis</name>
    <dbReference type="NCBI Taxonomy" id="46731"/>
    <lineage>
        <taxon>Eukaryota</taxon>
        <taxon>Metazoa</taxon>
        <taxon>Cnidaria</taxon>
        <taxon>Anthozoa</taxon>
        <taxon>Hexacorallia</taxon>
        <taxon>Scleractinia</taxon>
        <taxon>Astrocoeniina</taxon>
        <taxon>Pocilloporidae</taxon>
        <taxon>Pocillopora</taxon>
    </lineage>
</organism>
<reference evidence="4 5" key="1">
    <citation type="journal article" date="2018" name="Sci. Rep.">
        <title>Comparative analysis of the Pocillopora damicornis genome highlights role of immune system in coral evolution.</title>
        <authorList>
            <person name="Cunning R."/>
            <person name="Bay R.A."/>
            <person name="Gillette P."/>
            <person name="Baker A.C."/>
            <person name="Traylor-Knowles N."/>
        </authorList>
    </citation>
    <scope>NUCLEOTIDE SEQUENCE [LARGE SCALE GENOMIC DNA]</scope>
    <source>
        <strain evidence="4">RSMAS</strain>
        <tissue evidence="4">Whole animal</tissue>
    </source>
</reference>
<comment type="similarity">
    <text evidence="1">Belongs to the caprin family.</text>
</comment>
<name>A0A3M6U7W6_POCDA</name>
<gene>
    <name evidence="4" type="ORF">pdam_00002978</name>
</gene>
<protein>
    <recommendedName>
        <fullName evidence="3">Caprin-1 dimerization domain-containing protein</fullName>
    </recommendedName>
</protein>
<dbReference type="PANTHER" id="PTHR22922">
    <property type="entry name" value="GPI-ANCHORED PROTEIN P137"/>
    <property type="match status" value="1"/>
</dbReference>
<dbReference type="InterPro" id="IPR028816">
    <property type="entry name" value="Caprin"/>
</dbReference>
<evidence type="ECO:0000313" key="5">
    <source>
        <dbReference type="Proteomes" id="UP000275408"/>
    </source>
</evidence>
<feature type="compositionally biased region" description="Gly residues" evidence="2">
    <location>
        <begin position="279"/>
        <end position="288"/>
    </location>
</feature>
<feature type="compositionally biased region" description="Acidic residues" evidence="2">
    <location>
        <begin position="213"/>
        <end position="240"/>
    </location>
</feature>
<evidence type="ECO:0000259" key="3">
    <source>
        <dbReference type="Pfam" id="PF18293"/>
    </source>
</evidence>
<proteinExistence type="inferred from homology"/>